<keyword evidence="3" id="KW-1185">Reference proteome</keyword>
<sequence length="172" mass="19038">MKRPAPYRQGHQRARGRVGPEERRQILAAYRLGEAEADIALHHGRRLETIQRVVREGEADPAPRGPRGGRRLWTPEERRVAIDMAAADASHAAIAKALGKTERQVRDLLDLWRRGLPIEVAPARPATIRDCLNCGRRFASEGPHNRLCGPCRQAGSAGFEDCHLLPGAGVRL</sequence>
<accession>A0A2M9G2J2</accession>
<dbReference type="Pfam" id="PF13384">
    <property type="entry name" value="HTH_23"/>
    <property type="match status" value="1"/>
</dbReference>
<evidence type="ECO:0000313" key="2">
    <source>
        <dbReference type="EMBL" id="PJK29933.1"/>
    </source>
</evidence>
<dbReference type="AlphaFoldDB" id="A0A2M9G2J2"/>
<dbReference type="RefSeq" id="WP_164516413.1">
    <property type="nucleotide sequence ID" value="NZ_PHIG01000031.1"/>
</dbReference>
<reference evidence="2 3" key="1">
    <citation type="submission" date="2017-11" db="EMBL/GenBank/DDBJ databases">
        <title>Draft genome sequence of Rhizobiales bacterium SY3-13.</title>
        <authorList>
            <person name="Sun C."/>
        </authorList>
    </citation>
    <scope>NUCLEOTIDE SEQUENCE [LARGE SCALE GENOMIC DNA]</scope>
    <source>
        <strain evidence="2 3">SY3-13</strain>
    </source>
</reference>
<proteinExistence type="predicted"/>
<dbReference type="Proteomes" id="UP000229498">
    <property type="component" value="Unassembled WGS sequence"/>
</dbReference>
<evidence type="ECO:0000256" key="1">
    <source>
        <dbReference type="SAM" id="MobiDB-lite"/>
    </source>
</evidence>
<feature type="compositionally biased region" description="Basic residues" evidence="1">
    <location>
        <begin position="1"/>
        <end position="16"/>
    </location>
</feature>
<feature type="region of interest" description="Disordered" evidence="1">
    <location>
        <begin position="1"/>
        <end position="20"/>
    </location>
</feature>
<protein>
    <submittedName>
        <fullName evidence="2">Uncharacterized protein</fullName>
    </submittedName>
</protein>
<name>A0A2M9G2J2_9PROT</name>
<dbReference type="EMBL" id="PHIG01000031">
    <property type="protein sequence ID" value="PJK29933.1"/>
    <property type="molecule type" value="Genomic_DNA"/>
</dbReference>
<comment type="caution">
    <text evidence="2">The sequence shown here is derived from an EMBL/GenBank/DDBJ whole genome shotgun (WGS) entry which is preliminary data.</text>
</comment>
<gene>
    <name evidence="2" type="ORF">CVT23_09190</name>
</gene>
<organism evidence="2 3">
    <name type="scientific">Minwuia thermotolerans</name>
    <dbReference type="NCBI Taxonomy" id="2056226"/>
    <lineage>
        <taxon>Bacteria</taxon>
        <taxon>Pseudomonadati</taxon>
        <taxon>Pseudomonadota</taxon>
        <taxon>Alphaproteobacteria</taxon>
        <taxon>Minwuiales</taxon>
        <taxon>Minwuiaceae</taxon>
        <taxon>Minwuia</taxon>
    </lineage>
</organism>
<evidence type="ECO:0000313" key="3">
    <source>
        <dbReference type="Proteomes" id="UP000229498"/>
    </source>
</evidence>